<protein>
    <submittedName>
        <fullName evidence="3">Uncharacterized protein</fullName>
    </submittedName>
</protein>
<dbReference type="Proteomes" id="UP001301958">
    <property type="component" value="Unassembled WGS sequence"/>
</dbReference>
<comment type="caution">
    <text evidence="3">The sequence shown here is derived from an EMBL/GenBank/DDBJ whole genome shotgun (WGS) entry which is preliminary data.</text>
</comment>
<name>A0AAN7BIR3_9PEZI</name>
<feature type="region of interest" description="Disordered" evidence="1">
    <location>
        <begin position="493"/>
        <end position="525"/>
    </location>
</feature>
<feature type="region of interest" description="Disordered" evidence="1">
    <location>
        <begin position="46"/>
        <end position="65"/>
    </location>
</feature>
<feature type="transmembrane region" description="Helical" evidence="2">
    <location>
        <begin position="202"/>
        <end position="222"/>
    </location>
</feature>
<keyword evidence="2" id="KW-1133">Transmembrane helix</keyword>
<keyword evidence="2" id="KW-0812">Transmembrane</keyword>
<feature type="transmembrane region" description="Helical" evidence="2">
    <location>
        <begin position="359"/>
        <end position="379"/>
    </location>
</feature>
<evidence type="ECO:0000313" key="3">
    <source>
        <dbReference type="EMBL" id="KAK4224241.1"/>
    </source>
</evidence>
<feature type="region of interest" description="Disordered" evidence="1">
    <location>
        <begin position="249"/>
        <end position="276"/>
    </location>
</feature>
<feature type="transmembrane region" description="Helical" evidence="2">
    <location>
        <begin position="118"/>
        <end position="142"/>
    </location>
</feature>
<dbReference type="AlphaFoldDB" id="A0AAN7BIR3"/>
<feature type="transmembrane region" description="Helical" evidence="2">
    <location>
        <begin position="441"/>
        <end position="466"/>
    </location>
</feature>
<feature type="transmembrane region" description="Helical" evidence="2">
    <location>
        <begin position="80"/>
        <end position="98"/>
    </location>
</feature>
<evidence type="ECO:0000313" key="4">
    <source>
        <dbReference type="Proteomes" id="UP001301958"/>
    </source>
</evidence>
<feature type="transmembrane region" description="Helical" evidence="2">
    <location>
        <begin position="327"/>
        <end position="347"/>
    </location>
</feature>
<proteinExistence type="predicted"/>
<keyword evidence="4" id="KW-1185">Reference proteome</keyword>
<organism evidence="3 4">
    <name type="scientific">Podospora fimiseda</name>
    <dbReference type="NCBI Taxonomy" id="252190"/>
    <lineage>
        <taxon>Eukaryota</taxon>
        <taxon>Fungi</taxon>
        <taxon>Dikarya</taxon>
        <taxon>Ascomycota</taxon>
        <taxon>Pezizomycotina</taxon>
        <taxon>Sordariomycetes</taxon>
        <taxon>Sordariomycetidae</taxon>
        <taxon>Sordariales</taxon>
        <taxon>Podosporaceae</taxon>
        <taxon>Podospora</taxon>
    </lineage>
</organism>
<feature type="transmembrane region" description="Helical" evidence="2">
    <location>
        <begin position="286"/>
        <end position="307"/>
    </location>
</feature>
<keyword evidence="2" id="KW-0472">Membrane</keyword>
<dbReference type="EMBL" id="MU865399">
    <property type="protein sequence ID" value="KAK4224241.1"/>
    <property type="molecule type" value="Genomic_DNA"/>
</dbReference>
<evidence type="ECO:0000256" key="1">
    <source>
        <dbReference type="SAM" id="MobiDB-lite"/>
    </source>
</evidence>
<evidence type="ECO:0000256" key="2">
    <source>
        <dbReference type="SAM" id="Phobius"/>
    </source>
</evidence>
<feature type="transmembrane region" description="Helical" evidence="2">
    <location>
        <begin position="154"/>
        <end position="175"/>
    </location>
</feature>
<reference evidence="3" key="2">
    <citation type="submission" date="2023-05" db="EMBL/GenBank/DDBJ databases">
        <authorList>
            <consortium name="Lawrence Berkeley National Laboratory"/>
            <person name="Steindorff A."/>
            <person name="Hensen N."/>
            <person name="Bonometti L."/>
            <person name="Westerberg I."/>
            <person name="Brannstrom I.O."/>
            <person name="Guillou S."/>
            <person name="Cros-Aarteil S."/>
            <person name="Calhoun S."/>
            <person name="Haridas S."/>
            <person name="Kuo A."/>
            <person name="Mondo S."/>
            <person name="Pangilinan J."/>
            <person name="Riley R."/>
            <person name="Labutti K."/>
            <person name="Andreopoulos B."/>
            <person name="Lipzen A."/>
            <person name="Chen C."/>
            <person name="Yanf M."/>
            <person name="Daum C."/>
            <person name="Ng V."/>
            <person name="Clum A."/>
            <person name="Ohm R."/>
            <person name="Martin F."/>
            <person name="Silar P."/>
            <person name="Natvig D."/>
            <person name="Lalanne C."/>
            <person name="Gautier V."/>
            <person name="Ament-Velasquez S.L."/>
            <person name="Kruys A."/>
            <person name="Hutchinson M.I."/>
            <person name="Powell A.J."/>
            <person name="Barry K."/>
            <person name="Miller A.N."/>
            <person name="Grigoriev I.V."/>
            <person name="Debuchy R."/>
            <person name="Gladieux P."/>
            <person name="Thoren M.H."/>
            <person name="Johannesson H."/>
        </authorList>
    </citation>
    <scope>NUCLEOTIDE SEQUENCE</scope>
    <source>
        <strain evidence="3">CBS 990.96</strain>
    </source>
</reference>
<gene>
    <name evidence="3" type="ORF">QBC38DRAFT_485926</name>
</gene>
<accession>A0AAN7BIR3</accession>
<sequence>MVYFPLAWPSQHVGYTAPITRDSATLEFYALQFFLPSKVEVMTDHNNTERRQSSVPAEAPVTTNTESSIDPKPWIVISRAVMLTIDIVAVAWVISFVNKIKDPFSERPTVDDRLVGKGLQYTLAVISISLAIFIDFMGATILTLWAKLKDGRNAVFVMADLFSGVMGIIASAIALGNKRFIFEVDPNSNQNIYPTMGDRKGFVGFVLTVGLLHLLSGLGLMIGRCIIAWRSGAGAVSNPRPRPGVLVNRPVEDDQDLPPPWTAVDTPPKTQQQKSSLRPTVYGTRFALLVFDLMALGYMTWYISLVFEPWSAKIYNSSNEIASHRYIMGFVAIAIAIVLDLIVAGVSSFNSKYPNIDGLFCLHILDLFSGIMGIAAWGLHKNKIDVGFEYHEGSRSDRTSRGHICVIRVPSGNDRWCVQSEPFGFPETSVIQRYMSYRNSYELFVCALGIAHLVAFVGSLVITYVVSKRRKSMKEPPKYSTFDLEASGQPPSYEMGVMASTAASQDQSGARPAVMDGQDGNPRAV</sequence>
<reference evidence="3" key="1">
    <citation type="journal article" date="2023" name="Mol. Phylogenet. Evol.">
        <title>Genome-scale phylogeny and comparative genomics of the fungal order Sordariales.</title>
        <authorList>
            <person name="Hensen N."/>
            <person name="Bonometti L."/>
            <person name="Westerberg I."/>
            <person name="Brannstrom I.O."/>
            <person name="Guillou S."/>
            <person name="Cros-Aarteil S."/>
            <person name="Calhoun S."/>
            <person name="Haridas S."/>
            <person name="Kuo A."/>
            <person name="Mondo S."/>
            <person name="Pangilinan J."/>
            <person name="Riley R."/>
            <person name="LaButti K."/>
            <person name="Andreopoulos B."/>
            <person name="Lipzen A."/>
            <person name="Chen C."/>
            <person name="Yan M."/>
            <person name="Daum C."/>
            <person name="Ng V."/>
            <person name="Clum A."/>
            <person name="Steindorff A."/>
            <person name="Ohm R.A."/>
            <person name="Martin F."/>
            <person name="Silar P."/>
            <person name="Natvig D.O."/>
            <person name="Lalanne C."/>
            <person name="Gautier V."/>
            <person name="Ament-Velasquez S.L."/>
            <person name="Kruys A."/>
            <person name="Hutchinson M.I."/>
            <person name="Powell A.J."/>
            <person name="Barry K."/>
            <person name="Miller A.N."/>
            <person name="Grigoriev I.V."/>
            <person name="Debuchy R."/>
            <person name="Gladieux P."/>
            <person name="Hiltunen Thoren M."/>
            <person name="Johannesson H."/>
        </authorList>
    </citation>
    <scope>NUCLEOTIDE SEQUENCE</scope>
    <source>
        <strain evidence="3">CBS 990.96</strain>
    </source>
</reference>